<protein>
    <submittedName>
        <fullName evidence="2">Uncharacterized protein</fullName>
    </submittedName>
</protein>
<evidence type="ECO:0000313" key="2">
    <source>
        <dbReference type="EMBL" id="GKT28654.1"/>
    </source>
</evidence>
<feature type="non-terminal residue" evidence="2">
    <location>
        <position position="1"/>
    </location>
</feature>
<keyword evidence="3" id="KW-1185">Reference proteome</keyword>
<dbReference type="EMBL" id="BQXS01000414">
    <property type="protein sequence ID" value="GKT28654.1"/>
    <property type="molecule type" value="Genomic_DNA"/>
</dbReference>
<name>A0ABQ5KB37_9EUKA</name>
<sequence>TKEQLSLIKDRVQQCEQKEEETAKAVENNKKYMSSNSDNSKEEFERLEGKLAIVGDRVTLVEKDGEIMSDRAKTIERKIAILEGKVAVGTKEREDIVSSTKRLGDLCSTNRSEIAHTKVSMRKLTENLTKKMTELSTAVSMQNKALEKKFISLLTEDPNFARLSEARFFALETRMKKEEDCRITSQLGLEKDMKSVVTAIRKKIV</sequence>
<organism evidence="2 3">
    <name type="scientific">Aduncisulcus paluster</name>
    <dbReference type="NCBI Taxonomy" id="2918883"/>
    <lineage>
        <taxon>Eukaryota</taxon>
        <taxon>Metamonada</taxon>
        <taxon>Carpediemonas-like organisms</taxon>
        <taxon>Aduncisulcus</taxon>
    </lineage>
</organism>
<reference evidence="2" key="1">
    <citation type="submission" date="2022-03" db="EMBL/GenBank/DDBJ databases">
        <title>Draft genome sequence of Aduncisulcus paluster, a free-living microaerophilic Fornicata.</title>
        <authorList>
            <person name="Yuyama I."/>
            <person name="Kume K."/>
            <person name="Tamura T."/>
            <person name="Inagaki Y."/>
            <person name="Hashimoto T."/>
        </authorList>
    </citation>
    <scope>NUCLEOTIDE SEQUENCE</scope>
    <source>
        <strain evidence="2">NY0171</strain>
    </source>
</reference>
<gene>
    <name evidence="2" type="ORF">ADUPG1_000789</name>
</gene>
<feature type="compositionally biased region" description="Basic and acidic residues" evidence="1">
    <location>
        <begin position="16"/>
        <end position="30"/>
    </location>
</feature>
<comment type="caution">
    <text evidence="2">The sequence shown here is derived from an EMBL/GenBank/DDBJ whole genome shotgun (WGS) entry which is preliminary data.</text>
</comment>
<feature type="region of interest" description="Disordered" evidence="1">
    <location>
        <begin position="16"/>
        <end position="43"/>
    </location>
</feature>
<dbReference type="Proteomes" id="UP001057375">
    <property type="component" value="Unassembled WGS sequence"/>
</dbReference>
<evidence type="ECO:0000313" key="3">
    <source>
        <dbReference type="Proteomes" id="UP001057375"/>
    </source>
</evidence>
<evidence type="ECO:0000256" key="1">
    <source>
        <dbReference type="SAM" id="MobiDB-lite"/>
    </source>
</evidence>
<accession>A0ABQ5KB37</accession>
<proteinExistence type="predicted"/>